<name>A0A3R8NSJ2_9GAMM</name>
<protein>
    <recommendedName>
        <fullName evidence="3">Secreted protein</fullName>
    </recommendedName>
</protein>
<accession>A0A3R8NSJ2</accession>
<dbReference type="EMBL" id="QHJW02000001">
    <property type="protein sequence ID" value="RRO12182.1"/>
    <property type="molecule type" value="Genomic_DNA"/>
</dbReference>
<gene>
    <name evidence="1" type="ORF">DMB85_000155</name>
</gene>
<evidence type="ECO:0008006" key="3">
    <source>
        <dbReference type="Google" id="ProtNLM"/>
    </source>
</evidence>
<evidence type="ECO:0000313" key="2">
    <source>
        <dbReference type="Proteomes" id="UP000256817"/>
    </source>
</evidence>
<evidence type="ECO:0000313" key="1">
    <source>
        <dbReference type="EMBL" id="RRO12182.1"/>
    </source>
</evidence>
<organism evidence="1 2">
    <name type="scientific">Pectobacterium aquaticum</name>
    <dbReference type="NCBI Taxonomy" id="2204145"/>
    <lineage>
        <taxon>Bacteria</taxon>
        <taxon>Pseudomonadati</taxon>
        <taxon>Pseudomonadota</taxon>
        <taxon>Gammaproteobacteria</taxon>
        <taxon>Enterobacterales</taxon>
        <taxon>Pectobacteriaceae</taxon>
        <taxon>Pectobacterium</taxon>
    </lineage>
</organism>
<comment type="caution">
    <text evidence="1">The sequence shown here is derived from an EMBL/GenBank/DDBJ whole genome shotgun (WGS) entry which is preliminary data.</text>
</comment>
<sequence>MRQTILTIAASFLSPDNYRCVNNNITNDEAVSCALKRYITRHTSSCMCVGYVHSPESLTSVSSSGFLLLPPS</sequence>
<reference evidence="1" key="1">
    <citation type="submission" date="2018-11" db="EMBL/GenBank/DDBJ databases">
        <title>Draft genome sequences of proposed Pectobacterium aquaticum sp. nov. isolated in France from fresh water.</title>
        <authorList>
            <person name="Pedron J."/>
            <person name="Barny M.A."/>
        </authorList>
    </citation>
    <scope>NUCLEOTIDE SEQUENCE [LARGE SCALE GENOMIC DNA]</scope>
    <source>
        <strain evidence="1">A35-S23-M15</strain>
    </source>
</reference>
<dbReference type="Proteomes" id="UP000256817">
    <property type="component" value="Unassembled WGS sequence"/>
</dbReference>
<keyword evidence="2" id="KW-1185">Reference proteome</keyword>
<proteinExistence type="predicted"/>